<feature type="signal peptide" evidence="6">
    <location>
        <begin position="1"/>
        <end position="25"/>
    </location>
</feature>
<evidence type="ECO:0000256" key="3">
    <source>
        <dbReference type="PROSITE-ProRule" id="PRU00124"/>
    </source>
</evidence>
<dbReference type="PANTHER" id="PTHR24652:SF69">
    <property type="entry name" value="CUB DOMAIN-CONTAINING PROTEIN"/>
    <property type="match status" value="1"/>
</dbReference>
<feature type="domain" description="CUB" evidence="7">
    <location>
        <begin position="34"/>
        <end position="151"/>
    </location>
</feature>
<dbReference type="CDD" id="cd00041">
    <property type="entry name" value="CUB"/>
    <property type="match status" value="1"/>
</dbReference>
<feature type="disulfide bond" evidence="3">
    <location>
        <begin position="166"/>
        <end position="184"/>
    </location>
</feature>
<keyword evidence="5" id="KW-1133">Transmembrane helix</keyword>
<keyword evidence="5" id="KW-0812">Transmembrane</keyword>
<keyword evidence="1 3" id="KW-1015">Disulfide bond</keyword>
<dbReference type="PANTHER" id="PTHR24652">
    <property type="entry name" value="LOW-DENSITY LIPOPROTEIN RECEPTOR CLASS A DOMAIN-CONTAINING PROTEIN 2"/>
    <property type="match status" value="1"/>
</dbReference>
<dbReference type="Gene3D" id="2.60.120.290">
    <property type="entry name" value="Spermadhesin, CUB domain"/>
    <property type="match status" value="1"/>
</dbReference>
<dbReference type="InterPro" id="IPR035914">
    <property type="entry name" value="Sperma_CUB_dom_sf"/>
</dbReference>
<dbReference type="Pfam" id="PF00057">
    <property type="entry name" value="Ldl_recept_a"/>
    <property type="match status" value="1"/>
</dbReference>
<feature type="disulfide bond" evidence="3">
    <location>
        <begin position="159"/>
        <end position="171"/>
    </location>
</feature>
<accession>A0A8B7XVH3</accession>
<dbReference type="SMART" id="SM00192">
    <property type="entry name" value="LDLa"/>
    <property type="match status" value="1"/>
</dbReference>
<dbReference type="Pfam" id="PF00431">
    <property type="entry name" value="CUB"/>
    <property type="match status" value="1"/>
</dbReference>
<dbReference type="InterPro" id="IPR002172">
    <property type="entry name" value="LDrepeatLR_classA_rpt"/>
</dbReference>
<gene>
    <name evidence="9" type="primary">LOC110975660</name>
</gene>
<dbReference type="InterPro" id="IPR042333">
    <property type="entry name" value="LRAD2/Mig-13-like"/>
</dbReference>
<reference evidence="9" key="1">
    <citation type="submission" date="2025-08" db="UniProtKB">
        <authorList>
            <consortium name="RefSeq"/>
        </authorList>
    </citation>
    <scope>IDENTIFICATION</scope>
</reference>
<evidence type="ECO:0000259" key="7">
    <source>
        <dbReference type="PROSITE" id="PS01180"/>
    </source>
</evidence>
<dbReference type="Gene3D" id="4.10.400.10">
    <property type="entry name" value="Low-density Lipoprotein Receptor"/>
    <property type="match status" value="1"/>
</dbReference>
<sequence>MTTRDQRIVVGLLLPFMLLFGAGNATFEYMNENCDGTIDAGRSGGDMLSQAVTQYNNNVTCTVTITADVDRRILLTFNNVDIKGDTISGQGCDGDYLEVFDGSVNTFYPDLGVICGTSADNIVSQYPAITLRFKTDASSTGEGFSLSYTSFTTSDIVPCDADEFECNNKRCIDASLRNDFSNNCGDNSDEDLLNIDIDADDIYNRAIGLATGIVVAIIIGCIVVVVLIAVGCGCLCYHCCCKNQRPQQVSYQVLLNAQQEQQASVAVQPAGQPVHPNGQLAYPTGQPAYPTGQPAYPASEPAYPANQQVAYADQKI</sequence>
<dbReference type="OMA" id="YHCCCKN"/>
<dbReference type="OrthoDB" id="6514358at2759"/>
<feature type="chain" id="PRO_5034152658" evidence="6">
    <location>
        <begin position="26"/>
        <end position="316"/>
    </location>
</feature>
<feature type="transmembrane region" description="Helical" evidence="5">
    <location>
        <begin position="213"/>
        <end position="237"/>
    </location>
</feature>
<dbReference type="SMART" id="SM00042">
    <property type="entry name" value="CUB"/>
    <property type="match status" value="1"/>
</dbReference>
<evidence type="ECO:0000313" key="8">
    <source>
        <dbReference type="Proteomes" id="UP000694845"/>
    </source>
</evidence>
<comment type="caution">
    <text evidence="3">Lacks conserved residue(s) required for the propagation of feature annotation.</text>
</comment>
<dbReference type="Proteomes" id="UP000694845">
    <property type="component" value="Unplaced"/>
</dbReference>
<dbReference type="InterPro" id="IPR000859">
    <property type="entry name" value="CUB_dom"/>
</dbReference>
<evidence type="ECO:0000256" key="6">
    <source>
        <dbReference type="SAM" id="SignalP"/>
    </source>
</evidence>
<keyword evidence="5" id="KW-0472">Membrane</keyword>
<dbReference type="RefSeq" id="XP_022084015.1">
    <property type="nucleotide sequence ID" value="XM_022228323.1"/>
</dbReference>
<keyword evidence="8" id="KW-1185">Reference proteome</keyword>
<evidence type="ECO:0000256" key="2">
    <source>
        <dbReference type="PROSITE-ProRule" id="PRU00059"/>
    </source>
</evidence>
<evidence type="ECO:0000256" key="5">
    <source>
        <dbReference type="SAM" id="Phobius"/>
    </source>
</evidence>
<evidence type="ECO:0000256" key="4">
    <source>
        <dbReference type="SAM" id="MobiDB-lite"/>
    </source>
</evidence>
<dbReference type="SUPFAM" id="SSF57424">
    <property type="entry name" value="LDL receptor-like module"/>
    <property type="match status" value="1"/>
</dbReference>
<evidence type="ECO:0000256" key="1">
    <source>
        <dbReference type="ARBA" id="ARBA00023157"/>
    </source>
</evidence>
<name>A0A8B7XVH3_ACAPL</name>
<proteinExistence type="predicted"/>
<keyword evidence="6" id="KW-0732">Signal</keyword>
<dbReference type="CDD" id="cd00112">
    <property type="entry name" value="LDLa"/>
    <property type="match status" value="1"/>
</dbReference>
<dbReference type="AlphaFoldDB" id="A0A8B7XVH3"/>
<protein>
    <submittedName>
        <fullName evidence="9">Low-density lipoprotein receptor-related protein 12-like</fullName>
    </submittedName>
</protein>
<dbReference type="InterPro" id="IPR036055">
    <property type="entry name" value="LDL_receptor-like_sf"/>
</dbReference>
<dbReference type="PROSITE" id="PS50068">
    <property type="entry name" value="LDLRA_2"/>
    <property type="match status" value="1"/>
</dbReference>
<evidence type="ECO:0000313" key="9">
    <source>
        <dbReference type="RefSeq" id="XP_022084015.1"/>
    </source>
</evidence>
<dbReference type="KEGG" id="aplc:110975660"/>
<feature type="region of interest" description="Disordered" evidence="4">
    <location>
        <begin position="276"/>
        <end position="297"/>
    </location>
</feature>
<organism evidence="8 9">
    <name type="scientific">Acanthaster planci</name>
    <name type="common">Crown-of-thorns starfish</name>
    <dbReference type="NCBI Taxonomy" id="133434"/>
    <lineage>
        <taxon>Eukaryota</taxon>
        <taxon>Metazoa</taxon>
        <taxon>Echinodermata</taxon>
        <taxon>Eleutherozoa</taxon>
        <taxon>Asterozoa</taxon>
        <taxon>Asteroidea</taxon>
        <taxon>Valvatacea</taxon>
        <taxon>Valvatida</taxon>
        <taxon>Acanthasteridae</taxon>
        <taxon>Acanthaster</taxon>
    </lineage>
</organism>
<dbReference type="PROSITE" id="PS01180">
    <property type="entry name" value="CUB"/>
    <property type="match status" value="1"/>
</dbReference>
<dbReference type="SUPFAM" id="SSF49854">
    <property type="entry name" value="Spermadhesin, CUB domain"/>
    <property type="match status" value="1"/>
</dbReference>
<feature type="disulfide bond" evidence="2">
    <location>
        <begin position="34"/>
        <end position="61"/>
    </location>
</feature>
<dbReference type="GeneID" id="110975660"/>